<feature type="transmembrane region" description="Helical" evidence="7">
    <location>
        <begin position="284"/>
        <end position="303"/>
    </location>
</feature>
<feature type="transmembrane region" description="Helical" evidence="7">
    <location>
        <begin position="94"/>
        <end position="116"/>
    </location>
</feature>
<dbReference type="InterPro" id="IPR018383">
    <property type="entry name" value="UPF0324_pro"/>
</dbReference>
<sequence>MTFIEKPAAILPGLILSATVGGLALGLEKAQLAFSSPPLFDGLVLSILLGTAFRSLFGLSAFLHPGIRFATKFVLELAIAFLGASVSFDAVKELGPGLFAVIVGLVFLALTSSYAIGRLFGLPKQLATLVACGNSICGNSAIVAAAPVIDARSDDVAASIAFTAALGIIVVMLLPFAAGMCGLEQREFGILAGMTVYSVPQIMAATAPIGTTSLHIGALVKLMRVLMLGPVTLFLGVFYGRSKAETCYQPRRFVRLVPWFIICFLLLMGLNSAALIPVPLKTQFGTASSTLTLVAMAALGLSVDIRTVMSSGGRVLATGTFSILTLAGMSLLAIRILS</sequence>
<evidence type="ECO:0000256" key="2">
    <source>
        <dbReference type="ARBA" id="ARBA00007977"/>
    </source>
</evidence>
<dbReference type="AlphaFoldDB" id="A0A501PQH6"/>
<comment type="similarity">
    <text evidence="2">Belongs to the UPF0324 family.</text>
</comment>
<dbReference type="Pfam" id="PF03601">
    <property type="entry name" value="Cons_hypoth698"/>
    <property type="match status" value="1"/>
</dbReference>
<feature type="transmembrane region" description="Helical" evidence="7">
    <location>
        <begin position="42"/>
        <end position="62"/>
    </location>
</feature>
<evidence type="ECO:0000256" key="3">
    <source>
        <dbReference type="ARBA" id="ARBA00022475"/>
    </source>
</evidence>
<evidence type="ECO:0000256" key="5">
    <source>
        <dbReference type="ARBA" id="ARBA00022989"/>
    </source>
</evidence>
<protein>
    <submittedName>
        <fullName evidence="8">Putative sulfate exporter family transporter</fullName>
    </submittedName>
</protein>
<gene>
    <name evidence="8" type="ORF">FIV46_01500</name>
</gene>
<evidence type="ECO:0000256" key="6">
    <source>
        <dbReference type="ARBA" id="ARBA00023136"/>
    </source>
</evidence>
<evidence type="ECO:0000256" key="7">
    <source>
        <dbReference type="SAM" id="Phobius"/>
    </source>
</evidence>
<comment type="subcellular location">
    <subcellularLocation>
        <location evidence="1">Cell membrane</location>
        <topology evidence="1">Multi-pass membrane protein</topology>
    </subcellularLocation>
</comment>
<evidence type="ECO:0000313" key="9">
    <source>
        <dbReference type="Proteomes" id="UP000319148"/>
    </source>
</evidence>
<keyword evidence="4 7" id="KW-0812">Transmembrane</keyword>
<keyword evidence="3" id="KW-1003">Cell membrane</keyword>
<dbReference type="EMBL" id="VFIY01000004">
    <property type="protein sequence ID" value="TPD62780.1"/>
    <property type="molecule type" value="Genomic_DNA"/>
</dbReference>
<accession>A0A501PQH6</accession>
<reference evidence="9" key="1">
    <citation type="submission" date="2019-06" db="EMBL/GenBank/DDBJ databases">
        <title>The complete genome of Emcibacter congregatus ZYLT.</title>
        <authorList>
            <person name="Zhao Z."/>
        </authorList>
    </citation>
    <scope>NUCLEOTIDE SEQUENCE [LARGE SCALE GENOMIC DNA]</scope>
    <source>
        <strain evidence="9">MCCC 1A06723</strain>
    </source>
</reference>
<evidence type="ECO:0000256" key="4">
    <source>
        <dbReference type="ARBA" id="ARBA00022692"/>
    </source>
</evidence>
<feature type="transmembrane region" description="Helical" evidence="7">
    <location>
        <begin position="253"/>
        <end position="278"/>
    </location>
</feature>
<feature type="transmembrane region" description="Helical" evidence="7">
    <location>
        <begin position="128"/>
        <end position="150"/>
    </location>
</feature>
<feature type="transmembrane region" description="Helical" evidence="7">
    <location>
        <begin position="315"/>
        <end position="337"/>
    </location>
</feature>
<feature type="transmembrane region" description="Helical" evidence="7">
    <location>
        <begin position="188"/>
        <end position="210"/>
    </location>
</feature>
<dbReference type="Proteomes" id="UP000319148">
    <property type="component" value="Unassembled WGS sequence"/>
</dbReference>
<keyword evidence="9" id="KW-1185">Reference proteome</keyword>
<feature type="transmembrane region" description="Helical" evidence="7">
    <location>
        <begin position="222"/>
        <end position="241"/>
    </location>
</feature>
<dbReference type="PANTHER" id="PTHR30106">
    <property type="entry name" value="INNER MEMBRANE PROTEIN YEIH-RELATED"/>
    <property type="match status" value="1"/>
</dbReference>
<dbReference type="OrthoDB" id="5393513at2"/>
<proteinExistence type="inferred from homology"/>
<comment type="caution">
    <text evidence="8">The sequence shown here is derived from an EMBL/GenBank/DDBJ whole genome shotgun (WGS) entry which is preliminary data.</text>
</comment>
<dbReference type="GO" id="GO:0005886">
    <property type="term" value="C:plasma membrane"/>
    <property type="evidence" value="ECO:0007669"/>
    <property type="project" value="UniProtKB-SubCell"/>
</dbReference>
<keyword evidence="5 7" id="KW-1133">Transmembrane helix</keyword>
<organism evidence="8 9">
    <name type="scientific">Emcibacter nanhaiensis</name>
    <dbReference type="NCBI Taxonomy" id="1505037"/>
    <lineage>
        <taxon>Bacteria</taxon>
        <taxon>Pseudomonadati</taxon>
        <taxon>Pseudomonadota</taxon>
        <taxon>Alphaproteobacteria</taxon>
        <taxon>Emcibacterales</taxon>
        <taxon>Emcibacteraceae</taxon>
        <taxon>Emcibacter</taxon>
    </lineage>
</organism>
<evidence type="ECO:0000256" key="1">
    <source>
        <dbReference type="ARBA" id="ARBA00004651"/>
    </source>
</evidence>
<dbReference type="RefSeq" id="WP_139938030.1">
    <property type="nucleotide sequence ID" value="NZ_JBHSYP010000022.1"/>
</dbReference>
<dbReference type="PANTHER" id="PTHR30106:SF2">
    <property type="entry name" value="UPF0324 INNER MEMBRANE PROTEIN YEIH"/>
    <property type="match status" value="1"/>
</dbReference>
<feature type="transmembrane region" description="Helical" evidence="7">
    <location>
        <begin position="156"/>
        <end position="176"/>
    </location>
</feature>
<keyword evidence="6 7" id="KW-0472">Membrane</keyword>
<name>A0A501PQH6_9PROT</name>
<feature type="transmembrane region" description="Helical" evidence="7">
    <location>
        <begin position="69"/>
        <end position="88"/>
    </location>
</feature>
<evidence type="ECO:0000313" key="8">
    <source>
        <dbReference type="EMBL" id="TPD62780.1"/>
    </source>
</evidence>